<dbReference type="NCBIfam" id="NF001860">
    <property type="entry name" value="PRK00595.1"/>
    <property type="match status" value="1"/>
</dbReference>
<keyword evidence="6" id="KW-0934">Plastid</keyword>
<dbReference type="InterPro" id="IPR001705">
    <property type="entry name" value="Ribosomal_bL33"/>
</dbReference>
<comment type="subcellular location">
    <subcellularLocation>
        <location evidence="5">Plastid</location>
        <location evidence="5">Chloroplast</location>
    </subcellularLocation>
</comment>
<name>A0A345UAR4_9FLOR</name>
<dbReference type="SUPFAM" id="SSF57829">
    <property type="entry name" value="Zn-binding ribosomal proteins"/>
    <property type="match status" value="1"/>
</dbReference>
<dbReference type="HAMAP" id="MF_00294">
    <property type="entry name" value="Ribosomal_bL33"/>
    <property type="match status" value="1"/>
</dbReference>
<accession>A0A345UAR4</accession>
<protein>
    <recommendedName>
        <fullName evidence="4 5">Large ribosomal subunit protein bL33c</fullName>
    </recommendedName>
</protein>
<dbReference type="PANTHER" id="PTHR43168">
    <property type="entry name" value="50S RIBOSOMAL PROTEIN L33, CHLOROPLASTIC"/>
    <property type="match status" value="1"/>
</dbReference>
<keyword evidence="3 5" id="KW-0687">Ribonucleoprotein</keyword>
<evidence type="ECO:0000256" key="5">
    <source>
        <dbReference type="HAMAP-Rule" id="MF_00294"/>
    </source>
</evidence>
<organism evidence="6">
    <name type="scientific">Melanthalia intermedia</name>
    <dbReference type="NCBI Taxonomy" id="172989"/>
    <lineage>
        <taxon>Eukaryota</taxon>
        <taxon>Rhodophyta</taxon>
        <taxon>Florideophyceae</taxon>
        <taxon>Rhodymeniophycidae</taxon>
        <taxon>Gracilariales</taxon>
        <taxon>Gracilariaceae</taxon>
        <taxon>Melanthalia</taxon>
    </lineage>
</organism>
<dbReference type="EMBL" id="MH396016">
    <property type="protein sequence ID" value="AXI97550.1"/>
    <property type="molecule type" value="Genomic_DNA"/>
</dbReference>
<dbReference type="NCBIfam" id="TIGR01023">
    <property type="entry name" value="rpmG_bact"/>
    <property type="match status" value="1"/>
</dbReference>
<evidence type="ECO:0000256" key="2">
    <source>
        <dbReference type="ARBA" id="ARBA00022980"/>
    </source>
</evidence>
<dbReference type="PANTHER" id="PTHR43168:SF2">
    <property type="entry name" value="LARGE RIBOSOMAL SUBUNIT PROTEIN BL33C"/>
    <property type="match status" value="1"/>
</dbReference>
<dbReference type="InterPro" id="IPR018264">
    <property type="entry name" value="Ribosomal_bL33_CS"/>
</dbReference>
<keyword evidence="6" id="KW-0150">Chloroplast</keyword>
<dbReference type="GeneID" id="37624229"/>
<evidence type="ECO:0000313" key="6">
    <source>
        <dbReference type="EMBL" id="AXI97550.1"/>
    </source>
</evidence>
<dbReference type="PROSITE" id="PS00582">
    <property type="entry name" value="RIBOSOMAL_L33"/>
    <property type="match status" value="1"/>
</dbReference>
<dbReference type="GO" id="GO:0009507">
    <property type="term" value="C:chloroplast"/>
    <property type="evidence" value="ECO:0007669"/>
    <property type="project" value="UniProtKB-SubCell"/>
</dbReference>
<proteinExistence type="inferred from homology"/>
<dbReference type="GO" id="GO:0005840">
    <property type="term" value="C:ribosome"/>
    <property type="evidence" value="ECO:0007669"/>
    <property type="project" value="UniProtKB-KW"/>
</dbReference>
<dbReference type="InterPro" id="IPR038584">
    <property type="entry name" value="Ribosomal_bL33_sf"/>
</dbReference>
<dbReference type="GO" id="GO:1990904">
    <property type="term" value="C:ribonucleoprotein complex"/>
    <property type="evidence" value="ECO:0007669"/>
    <property type="project" value="UniProtKB-KW"/>
</dbReference>
<sequence length="67" mass="7959">MGKTKSKGARILIILECSCRNKINNTKRRQGIYRYISTKSRKNTPNRLELMKFCPNCNKHEKFKEIK</sequence>
<dbReference type="Pfam" id="PF00471">
    <property type="entry name" value="Ribosomal_L33"/>
    <property type="match status" value="1"/>
</dbReference>
<evidence type="ECO:0000256" key="3">
    <source>
        <dbReference type="ARBA" id="ARBA00023274"/>
    </source>
</evidence>
<dbReference type="InterPro" id="IPR011332">
    <property type="entry name" value="Ribosomal_zn-bd"/>
</dbReference>
<geneLocation type="chloroplast" evidence="6"/>
<dbReference type="NCBIfam" id="NF001764">
    <property type="entry name" value="PRK00504.1"/>
    <property type="match status" value="1"/>
</dbReference>
<keyword evidence="2 5" id="KW-0689">Ribosomal protein</keyword>
<dbReference type="RefSeq" id="YP_009511673.1">
    <property type="nucleotide sequence ID" value="NC_039145.1"/>
</dbReference>
<evidence type="ECO:0000256" key="1">
    <source>
        <dbReference type="ARBA" id="ARBA00007596"/>
    </source>
</evidence>
<dbReference type="AlphaFoldDB" id="A0A345UAR4"/>
<dbReference type="GO" id="GO:0003735">
    <property type="term" value="F:structural constituent of ribosome"/>
    <property type="evidence" value="ECO:0007669"/>
    <property type="project" value="InterPro"/>
</dbReference>
<dbReference type="GO" id="GO:0006412">
    <property type="term" value="P:translation"/>
    <property type="evidence" value="ECO:0007669"/>
    <property type="project" value="UniProtKB-UniRule"/>
</dbReference>
<gene>
    <name evidence="5 6" type="primary">rpl33</name>
</gene>
<reference evidence="6" key="1">
    <citation type="submission" date="2018-05" db="EMBL/GenBank/DDBJ databases">
        <title>Organellar genomes of Gracilariaceae.</title>
        <authorList>
            <person name="Iha C."/>
            <person name="Oliveira M.C."/>
        </authorList>
    </citation>
    <scope>NUCLEOTIDE SEQUENCE</scope>
</reference>
<comment type="similarity">
    <text evidence="1 5">Belongs to the bacterial ribosomal protein bL33 family.</text>
</comment>
<evidence type="ECO:0000256" key="4">
    <source>
        <dbReference type="ARBA" id="ARBA00035276"/>
    </source>
</evidence>
<dbReference type="Gene3D" id="2.20.28.120">
    <property type="entry name" value="Ribosomal protein L33"/>
    <property type="match status" value="1"/>
</dbReference>